<evidence type="ECO:0000313" key="1">
    <source>
        <dbReference type="EMBL" id="KAI3718400.1"/>
    </source>
</evidence>
<protein>
    <submittedName>
        <fullName evidence="1">Uncharacterized protein</fullName>
    </submittedName>
</protein>
<dbReference type="Proteomes" id="UP001055879">
    <property type="component" value="Linkage Group LG06"/>
</dbReference>
<keyword evidence="2" id="KW-1185">Reference proteome</keyword>
<name>A0ACB9B884_ARCLA</name>
<organism evidence="1 2">
    <name type="scientific">Arctium lappa</name>
    <name type="common">Greater burdock</name>
    <name type="synonym">Lappa major</name>
    <dbReference type="NCBI Taxonomy" id="4217"/>
    <lineage>
        <taxon>Eukaryota</taxon>
        <taxon>Viridiplantae</taxon>
        <taxon>Streptophyta</taxon>
        <taxon>Embryophyta</taxon>
        <taxon>Tracheophyta</taxon>
        <taxon>Spermatophyta</taxon>
        <taxon>Magnoliopsida</taxon>
        <taxon>eudicotyledons</taxon>
        <taxon>Gunneridae</taxon>
        <taxon>Pentapetalae</taxon>
        <taxon>asterids</taxon>
        <taxon>campanulids</taxon>
        <taxon>Asterales</taxon>
        <taxon>Asteraceae</taxon>
        <taxon>Carduoideae</taxon>
        <taxon>Cardueae</taxon>
        <taxon>Arctiinae</taxon>
        <taxon>Arctium</taxon>
    </lineage>
</organism>
<evidence type="ECO:0000313" key="2">
    <source>
        <dbReference type="Proteomes" id="UP001055879"/>
    </source>
</evidence>
<reference evidence="1 2" key="2">
    <citation type="journal article" date="2022" name="Mol. Ecol. Resour.">
        <title>The genomes of chicory, endive, great burdock and yacon provide insights into Asteraceae paleo-polyploidization history and plant inulin production.</title>
        <authorList>
            <person name="Fan W."/>
            <person name="Wang S."/>
            <person name="Wang H."/>
            <person name="Wang A."/>
            <person name="Jiang F."/>
            <person name="Liu H."/>
            <person name="Zhao H."/>
            <person name="Xu D."/>
            <person name="Zhang Y."/>
        </authorList>
    </citation>
    <scope>NUCLEOTIDE SEQUENCE [LARGE SCALE GENOMIC DNA]</scope>
    <source>
        <strain evidence="2">cv. Niubang</strain>
    </source>
</reference>
<proteinExistence type="predicted"/>
<dbReference type="EMBL" id="CM042052">
    <property type="protein sequence ID" value="KAI3718400.1"/>
    <property type="molecule type" value="Genomic_DNA"/>
</dbReference>
<accession>A0ACB9B884</accession>
<sequence length="333" mass="36989">MECIEARALKSSFFSEIGMKSTQQALFEDLFCVAGIDNVVNVSTAEFSVDDLLDLSDKDFNNSGDGCFQEYSEEDEDKDFLSVSSHDNENNSTISSNFPSAADLVSLPAGEIHLPVDDLESLEWLSQIVDDSTSDLSLLFPAATLKKENTGKIAVNRHEPGVRPVIPSFTVLGLSYPVPRKYRTKRSKKTGRVWSSLTESSSSSYDSTITSPMHFPDPVHLIESFLSFQKTPPTKKQKKKDPGSGSSSDSSVSVTQRRCTHCQVQKTPQWRTGPSGPKTLCNACGVRFKSGRLFPEYRPACSPTFSDDIHSNSHRKVLEMRKKKEREVIETEL</sequence>
<comment type="caution">
    <text evidence="1">The sequence shown here is derived from an EMBL/GenBank/DDBJ whole genome shotgun (WGS) entry which is preliminary data.</text>
</comment>
<reference evidence="2" key="1">
    <citation type="journal article" date="2022" name="Mol. Ecol. Resour.">
        <title>The genomes of chicory, endive, great burdock and yacon provide insights into Asteraceae palaeo-polyploidization history and plant inulin production.</title>
        <authorList>
            <person name="Fan W."/>
            <person name="Wang S."/>
            <person name="Wang H."/>
            <person name="Wang A."/>
            <person name="Jiang F."/>
            <person name="Liu H."/>
            <person name="Zhao H."/>
            <person name="Xu D."/>
            <person name="Zhang Y."/>
        </authorList>
    </citation>
    <scope>NUCLEOTIDE SEQUENCE [LARGE SCALE GENOMIC DNA]</scope>
    <source>
        <strain evidence="2">cv. Niubang</strain>
    </source>
</reference>
<gene>
    <name evidence="1" type="ORF">L6452_19269</name>
</gene>